<evidence type="ECO:0000313" key="1">
    <source>
        <dbReference type="EMBL" id="XDG30702.1"/>
    </source>
</evidence>
<reference evidence="1" key="1">
    <citation type="submission" date="2024-06" db="EMBL/GenBank/DDBJ databases">
        <authorList>
            <person name="Kazdaghli R."/>
        </authorList>
    </citation>
    <scope>NUCLEOTIDE SEQUENCE</scope>
</reference>
<dbReference type="InterPro" id="IPR005335">
    <property type="entry name" value="Terminase_ssu"/>
</dbReference>
<sequence>MARPLNEFGVTEQQEKFCRVFVETGNASEAYRQAYNAKNMGANTIAVKASNLLDKDNITVRLQQLREVHQKRHAITVDTLLEKLNTVFTTALAAETPQSSAAVQAVMGQAKLLGLDKQLIELSGEVGIRKTLDDFYGD</sequence>
<dbReference type="Gene3D" id="1.10.10.1400">
    <property type="entry name" value="Terminase, small subunit, N-terminal DNA-binding domain, HTH motif"/>
    <property type="match status" value="1"/>
</dbReference>
<proteinExistence type="predicted"/>
<dbReference type="EMBL" id="PP954958">
    <property type="protein sequence ID" value="XDG30702.1"/>
    <property type="molecule type" value="Genomic_DNA"/>
</dbReference>
<name>A0AB39AJ54_9CAUD</name>
<organism evidence="1">
    <name type="scientific">Klebsiella phage KpTRp1</name>
    <dbReference type="NCBI Taxonomy" id="3236632"/>
    <lineage>
        <taxon>Viruses</taxon>
        <taxon>Duplodnaviria</taxon>
        <taxon>Heunggongvirae</taxon>
        <taxon>Uroviricota</taxon>
        <taxon>Caudoviricetes</taxon>
        <taxon>Jameshumphriesvirinae</taxon>
        <taxon>Jedunavirus</taxon>
    </lineage>
</organism>
<dbReference type="InterPro" id="IPR038713">
    <property type="entry name" value="Terminase_Gp1_N_sf"/>
</dbReference>
<dbReference type="GO" id="GO:0051276">
    <property type="term" value="P:chromosome organization"/>
    <property type="evidence" value="ECO:0007669"/>
    <property type="project" value="InterPro"/>
</dbReference>
<dbReference type="Pfam" id="PF03592">
    <property type="entry name" value="Terminase_2"/>
    <property type="match status" value="1"/>
</dbReference>
<accession>A0AB39AJ54</accession>
<protein>
    <submittedName>
        <fullName evidence="1">Terminase small subunit</fullName>
    </submittedName>
</protein>